<dbReference type="Gene3D" id="3.40.50.2000">
    <property type="entry name" value="Glycogen Phosphorylase B"/>
    <property type="match status" value="1"/>
</dbReference>
<sequence>MSARKAVFRVDASLQIGTGHVMRCLTLAELLRTQGVECHFVCREHAGHLLDVVARRGHEVHRLPMAERPDSMESRQLPAHAGWLGGTWQLDAHQTGAVLAATRPQWLVVDHYALDARWESAVRSAAGRVLVVDDLADRRHDCDVLVDQTLGRQSKEYEHLVPSSCRCLTGASYALLRPEFAQLRPESLARRRGQMRLQHVVITMGGVDRDNAAGRVLQALDRCTLPEDSHITVVMGPTAPWLLRVQEQAAAMRWPTQVLVDVHDMARLMATADVAIGAAGSTSWERCCLGVPTLMLVLADNQRGVAEALEAAGAAIVLGDADAGPDRIGAALQDLTDNPRLRQMIERAGAVTDGRGAVAVSSCMLDER</sequence>
<dbReference type="EC" id="3.6.1.57" evidence="2"/>
<dbReference type="PANTHER" id="PTHR21015:SF22">
    <property type="entry name" value="GLYCOSYLTRANSFERASE"/>
    <property type="match status" value="1"/>
</dbReference>
<dbReference type="SUPFAM" id="SSF53756">
    <property type="entry name" value="UDP-Glycosyltransferase/glycogen phosphorylase"/>
    <property type="match status" value="1"/>
</dbReference>
<proteinExistence type="predicted"/>
<protein>
    <submittedName>
        <fullName evidence="2">UDP-2,4-diacetamido-2,4, 6-trideoxy-beta-L-altropyranose hydrolase</fullName>
        <ecNumber evidence="2">3.6.1.57</ecNumber>
    </submittedName>
</protein>
<evidence type="ECO:0000313" key="3">
    <source>
        <dbReference type="Proteomes" id="UP001165541"/>
    </source>
</evidence>
<feature type="domain" description="Glycosyl transferase family 28 C-terminal" evidence="1">
    <location>
        <begin position="215"/>
        <end position="346"/>
    </location>
</feature>
<evidence type="ECO:0000259" key="1">
    <source>
        <dbReference type="Pfam" id="PF04101"/>
    </source>
</evidence>
<dbReference type="RefSeq" id="WP_251777204.1">
    <property type="nucleotide sequence ID" value="NZ_JAMKFE010000003.1"/>
</dbReference>
<accession>A0ABT0YJV2</accession>
<dbReference type="Gene3D" id="3.40.50.11190">
    <property type="match status" value="1"/>
</dbReference>
<dbReference type="EMBL" id="JAMKFE010000003">
    <property type="protein sequence ID" value="MCM5679014.1"/>
    <property type="molecule type" value="Genomic_DNA"/>
</dbReference>
<keyword evidence="2" id="KW-0378">Hydrolase</keyword>
<gene>
    <name evidence="2" type="primary">pseG</name>
    <name evidence="2" type="ORF">M8A51_05650</name>
</gene>
<comment type="caution">
    <text evidence="2">The sequence shown here is derived from an EMBL/GenBank/DDBJ whole genome shotgun (WGS) entry which is preliminary data.</text>
</comment>
<dbReference type="PANTHER" id="PTHR21015">
    <property type="entry name" value="UDP-N-ACETYLGLUCOSAMINE--N-ACETYLMURAMYL-(PENTAPEPTIDE) PYROPHOSPHORYL-UNDECAPRENOL N-ACETYLGLUCOSAMINE TRANSFERASE 1"/>
    <property type="match status" value="1"/>
</dbReference>
<evidence type="ECO:0000313" key="2">
    <source>
        <dbReference type="EMBL" id="MCM5679014.1"/>
    </source>
</evidence>
<dbReference type="Proteomes" id="UP001165541">
    <property type="component" value="Unassembled WGS sequence"/>
</dbReference>
<dbReference type="NCBIfam" id="TIGR03590">
    <property type="entry name" value="PseG"/>
    <property type="match status" value="1"/>
</dbReference>
<dbReference type="Pfam" id="PF04101">
    <property type="entry name" value="Glyco_tran_28_C"/>
    <property type="match status" value="1"/>
</dbReference>
<organism evidence="2 3">
    <name type="scientific">Caldimonas mangrovi</name>
    <dbReference type="NCBI Taxonomy" id="2944811"/>
    <lineage>
        <taxon>Bacteria</taxon>
        <taxon>Pseudomonadati</taxon>
        <taxon>Pseudomonadota</taxon>
        <taxon>Betaproteobacteria</taxon>
        <taxon>Burkholderiales</taxon>
        <taxon>Sphaerotilaceae</taxon>
        <taxon>Caldimonas</taxon>
    </lineage>
</organism>
<reference evidence="2" key="1">
    <citation type="submission" date="2022-05" db="EMBL/GenBank/DDBJ databases">
        <title>Schlegelella sp. nov., isolated from mangrove soil.</title>
        <authorList>
            <person name="Liu Y."/>
            <person name="Ge X."/>
            <person name="Liu W."/>
        </authorList>
    </citation>
    <scope>NUCLEOTIDE SEQUENCE</scope>
    <source>
        <strain evidence="2">S2-27</strain>
    </source>
</reference>
<keyword evidence="3" id="KW-1185">Reference proteome</keyword>
<dbReference type="GO" id="GO:0016787">
    <property type="term" value="F:hydrolase activity"/>
    <property type="evidence" value="ECO:0007669"/>
    <property type="project" value="UniProtKB-KW"/>
</dbReference>
<dbReference type="InterPro" id="IPR007235">
    <property type="entry name" value="Glyco_trans_28_C"/>
</dbReference>
<name>A0ABT0YJV2_9BURK</name>
<dbReference type="InterPro" id="IPR020023">
    <property type="entry name" value="PseG"/>
</dbReference>